<evidence type="ECO:0000256" key="8">
    <source>
        <dbReference type="SAM" id="Phobius"/>
    </source>
</evidence>
<reference evidence="11" key="1">
    <citation type="submission" date="2012-06" db="EMBL/GenBank/DDBJ databases">
        <title>The complete genome of Belliella baltica DSM 15883.</title>
        <authorList>
            <person name="Lucas S."/>
            <person name="Copeland A."/>
            <person name="Lapidus A."/>
            <person name="Goodwin L."/>
            <person name="Pitluck S."/>
            <person name="Peters L."/>
            <person name="Mikhailova N."/>
            <person name="Davenport K."/>
            <person name="Kyrpides N."/>
            <person name="Mavromatis K."/>
            <person name="Pagani I."/>
            <person name="Ivanova N."/>
            <person name="Ovchinnikova G."/>
            <person name="Zeytun A."/>
            <person name="Detter J.C."/>
            <person name="Han C."/>
            <person name="Land M."/>
            <person name="Hauser L."/>
            <person name="Markowitz V."/>
            <person name="Cheng J.-F."/>
            <person name="Hugenholtz P."/>
            <person name="Woyke T."/>
            <person name="Wu D."/>
            <person name="Tindall B."/>
            <person name="Pomrenke H."/>
            <person name="Brambilla E."/>
            <person name="Klenk H.-P."/>
            <person name="Eisen J.A."/>
        </authorList>
    </citation>
    <scope>NUCLEOTIDE SEQUENCE [LARGE SCALE GENOMIC DNA]</scope>
    <source>
        <strain evidence="11">DSM 15883 / CIP 108006 / LMG 21964 / BA134</strain>
    </source>
</reference>
<evidence type="ECO:0000256" key="7">
    <source>
        <dbReference type="ARBA" id="ARBA00022989"/>
    </source>
</evidence>
<dbReference type="EMBL" id="CP003281">
    <property type="protein sequence ID" value="AFL83405.1"/>
    <property type="molecule type" value="Genomic_DNA"/>
</dbReference>
<evidence type="ECO:0000256" key="3">
    <source>
        <dbReference type="ARBA" id="ARBA00022553"/>
    </source>
</evidence>
<proteinExistence type="predicted"/>
<gene>
    <name evidence="10" type="ordered locus">Belba_0753</name>
</gene>
<name>I3Z2D7_BELBD</name>
<comment type="catalytic activity">
    <reaction evidence="1">
        <text>ATP + protein L-histidine = ADP + protein N-phospho-L-histidine.</text>
        <dbReference type="EC" id="2.7.13.3"/>
    </reaction>
</comment>
<keyword evidence="3" id="KW-0597">Phosphoprotein</keyword>
<feature type="domain" description="Histidine kinase" evidence="9">
    <location>
        <begin position="228"/>
        <end position="439"/>
    </location>
</feature>
<evidence type="ECO:0000256" key="4">
    <source>
        <dbReference type="ARBA" id="ARBA00022679"/>
    </source>
</evidence>
<evidence type="ECO:0000256" key="1">
    <source>
        <dbReference type="ARBA" id="ARBA00000085"/>
    </source>
</evidence>
<dbReference type="GO" id="GO:0005886">
    <property type="term" value="C:plasma membrane"/>
    <property type="evidence" value="ECO:0007669"/>
    <property type="project" value="TreeGrafter"/>
</dbReference>
<dbReference type="Pfam" id="PF00512">
    <property type="entry name" value="HisKA"/>
    <property type="match status" value="1"/>
</dbReference>
<dbReference type="InterPro" id="IPR003594">
    <property type="entry name" value="HATPase_dom"/>
</dbReference>
<keyword evidence="4" id="KW-0808">Transferase</keyword>
<evidence type="ECO:0000259" key="9">
    <source>
        <dbReference type="PROSITE" id="PS50109"/>
    </source>
</evidence>
<keyword evidence="5 8" id="KW-0812">Transmembrane</keyword>
<dbReference type="SUPFAM" id="SSF47384">
    <property type="entry name" value="Homodimeric domain of signal transducing histidine kinase"/>
    <property type="match status" value="1"/>
</dbReference>
<evidence type="ECO:0000313" key="10">
    <source>
        <dbReference type="EMBL" id="AFL83405.1"/>
    </source>
</evidence>
<dbReference type="eggNOG" id="COG2205">
    <property type="taxonomic scope" value="Bacteria"/>
</dbReference>
<keyword evidence="7 8" id="KW-1133">Transmembrane helix</keyword>
<protein>
    <recommendedName>
        <fullName evidence="2">histidine kinase</fullName>
        <ecNumber evidence="2">2.7.13.3</ecNumber>
    </recommendedName>
</protein>
<dbReference type="Gene3D" id="3.30.565.10">
    <property type="entry name" value="Histidine kinase-like ATPase, C-terminal domain"/>
    <property type="match status" value="1"/>
</dbReference>
<keyword evidence="8" id="KW-0472">Membrane</keyword>
<keyword evidence="11" id="KW-1185">Reference proteome</keyword>
<dbReference type="KEGG" id="bbd:Belba_0753"/>
<dbReference type="Pfam" id="PF02518">
    <property type="entry name" value="HATPase_c"/>
    <property type="match status" value="1"/>
</dbReference>
<dbReference type="HOGENOM" id="CLU_000445_89_35_10"/>
<dbReference type="InterPro" id="IPR003661">
    <property type="entry name" value="HisK_dim/P_dom"/>
</dbReference>
<feature type="transmembrane region" description="Helical" evidence="8">
    <location>
        <begin position="12"/>
        <end position="35"/>
    </location>
</feature>
<dbReference type="STRING" id="866536.Belba_0753"/>
<accession>I3Z2D7</accession>
<dbReference type="Proteomes" id="UP000006050">
    <property type="component" value="Chromosome"/>
</dbReference>
<dbReference type="InterPro" id="IPR036097">
    <property type="entry name" value="HisK_dim/P_sf"/>
</dbReference>
<evidence type="ECO:0000256" key="2">
    <source>
        <dbReference type="ARBA" id="ARBA00012438"/>
    </source>
</evidence>
<dbReference type="PROSITE" id="PS50109">
    <property type="entry name" value="HIS_KIN"/>
    <property type="match status" value="1"/>
</dbReference>
<dbReference type="SUPFAM" id="SSF55874">
    <property type="entry name" value="ATPase domain of HSP90 chaperone/DNA topoisomerase II/histidine kinase"/>
    <property type="match status" value="1"/>
</dbReference>
<dbReference type="PANTHER" id="PTHR45436:SF5">
    <property type="entry name" value="SENSOR HISTIDINE KINASE TRCS"/>
    <property type="match status" value="1"/>
</dbReference>
<dbReference type="RefSeq" id="WP_014771414.1">
    <property type="nucleotide sequence ID" value="NC_018010.1"/>
</dbReference>
<dbReference type="AlphaFoldDB" id="I3Z2D7"/>
<dbReference type="EC" id="2.7.13.3" evidence="2"/>
<sequence length="439" mass="50384">MKISQKLLLYNLLSKGFILLIFLTAAPFLLKYFAILDTDNQLLDKKDEVLEIISEKGIDTFIEEENPSIGFGSYNILKEEYILLEQWQYDTKVDTIFVEDRILEREKVTYRVYSHTFTSDDNTYIIEIGRSIETINDIESILFNILISTLIVFLVLTSFLDSLYTERILLPFKRIITKKLSQIHEPQQFPYLPEKTSTDEFKLLDESITDMMKRIQKSFNQEREFISHASHELKTPISILQTKVETLFSSEGVSDRQMEKLMDMQLTIQKMKKTVNALLLISKVNNTQFLKNDSVSLNKIISELKEEWLALAEDKDISLRIKEKDSFIAQNSNKSLCNMMIQNALINALKYTPQGGTIVLKGKMSTKGYEISVNDSGPGISENLLNQVKDGIVFLNEVEKDKSGFGLQIMYKIALYLGVNIDIKSNSNGTEVSFLFPNS</sequence>
<organism evidence="10 11">
    <name type="scientific">Belliella baltica (strain DSM 15883 / CIP 108006 / LMG 21964 / BA134)</name>
    <dbReference type="NCBI Taxonomy" id="866536"/>
    <lineage>
        <taxon>Bacteria</taxon>
        <taxon>Pseudomonadati</taxon>
        <taxon>Bacteroidota</taxon>
        <taxon>Cytophagia</taxon>
        <taxon>Cytophagales</taxon>
        <taxon>Cyclobacteriaceae</taxon>
        <taxon>Belliella</taxon>
    </lineage>
</organism>
<dbReference type="InterPro" id="IPR036890">
    <property type="entry name" value="HATPase_C_sf"/>
</dbReference>
<dbReference type="SMART" id="SM00387">
    <property type="entry name" value="HATPase_c"/>
    <property type="match status" value="1"/>
</dbReference>
<dbReference type="CDD" id="cd00075">
    <property type="entry name" value="HATPase"/>
    <property type="match status" value="1"/>
</dbReference>
<dbReference type="CDD" id="cd00082">
    <property type="entry name" value="HisKA"/>
    <property type="match status" value="1"/>
</dbReference>
<dbReference type="InterPro" id="IPR050428">
    <property type="entry name" value="TCS_sensor_his_kinase"/>
</dbReference>
<dbReference type="OrthoDB" id="1522504at2"/>
<dbReference type="GO" id="GO:0000155">
    <property type="term" value="F:phosphorelay sensor kinase activity"/>
    <property type="evidence" value="ECO:0007669"/>
    <property type="project" value="InterPro"/>
</dbReference>
<dbReference type="InterPro" id="IPR005467">
    <property type="entry name" value="His_kinase_dom"/>
</dbReference>
<dbReference type="Gene3D" id="1.10.287.130">
    <property type="match status" value="1"/>
</dbReference>
<evidence type="ECO:0000256" key="6">
    <source>
        <dbReference type="ARBA" id="ARBA00022777"/>
    </source>
</evidence>
<dbReference type="SMART" id="SM00388">
    <property type="entry name" value="HisKA"/>
    <property type="match status" value="1"/>
</dbReference>
<evidence type="ECO:0000256" key="5">
    <source>
        <dbReference type="ARBA" id="ARBA00022692"/>
    </source>
</evidence>
<evidence type="ECO:0000313" key="11">
    <source>
        <dbReference type="Proteomes" id="UP000006050"/>
    </source>
</evidence>
<keyword evidence="6 10" id="KW-0418">Kinase</keyword>
<dbReference type="PANTHER" id="PTHR45436">
    <property type="entry name" value="SENSOR HISTIDINE KINASE YKOH"/>
    <property type="match status" value="1"/>
</dbReference>